<dbReference type="AlphaFoldDB" id="A0A8J6XJI6"/>
<protein>
    <submittedName>
        <fullName evidence="2">GAF domain-containing protein</fullName>
    </submittedName>
</protein>
<gene>
    <name evidence="2" type="ORF">ICL16_19540</name>
</gene>
<organism evidence="2 3">
    <name type="scientific">Iningainema tapete BLCC-T55</name>
    <dbReference type="NCBI Taxonomy" id="2748662"/>
    <lineage>
        <taxon>Bacteria</taxon>
        <taxon>Bacillati</taxon>
        <taxon>Cyanobacteriota</taxon>
        <taxon>Cyanophyceae</taxon>
        <taxon>Nostocales</taxon>
        <taxon>Scytonemataceae</taxon>
        <taxon>Iningainema tapete</taxon>
    </lineage>
</organism>
<dbReference type="SMART" id="SM00065">
    <property type="entry name" value="GAF"/>
    <property type="match status" value="1"/>
</dbReference>
<dbReference type="Proteomes" id="UP000629098">
    <property type="component" value="Unassembled WGS sequence"/>
</dbReference>
<name>A0A8J6XJI6_9CYAN</name>
<dbReference type="Gene3D" id="3.30.450.40">
    <property type="match status" value="1"/>
</dbReference>
<evidence type="ECO:0000259" key="1">
    <source>
        <dbReference type="SMART" id="SM00065"/>
    </source>
</evidence>
<keyword evidence="3" id="KW-1185">Reference proteome</keyword>
<evidence type="ECO:0000313" key="2">
    <source>
        <dbReference type="EMBL" id="MBD2774205.1"/>
    </source>
</evidence>
<dbReference type="InterPro" id="IPR029016">
    <property type="entry name" value="GAF-like_dom_sf"/>
</dbReference>
<dbReference type="SUPFAM" id="SSF55781">
    <property type="entry name" value="GAF domain-like"/>
    <property type="match status" value="1"/>
</dbReference>
<evidence type="ECO:0000313" key="3">
    <source>
        <dbReference type="Proteomes" id="UP000629098"/>
    </source>
</evidence>
<sequence length="225" mass="25038">MIVIPDFYKGWDVVIDKEQLERETKLAASVQKLLEWLRDYMSVDTATLLLPSDQRNLAVYTTIGLEEEITQEVRIPIGKGFAGTIAASNEPIIVNDVSQIEVVSPILRDSGLRSLIGIPLPVKQSKIGVLHVGTTAPKKFTQSDVQQMQRVANLIEGIIADTRVVNNQVSGSELVELSIPTSCVKKQRFASNFSLIKTQLCSYVDIIQNWRGFFHQSQPLSTKLT</sequence>
<proteinExistence type="predicted"/>
<dbReference type="EMBL" id="JACXAE010000067">
    <property type="protein sequence ID" value="MBD2774205.1"/>
    <property type="molecule type" value="Genomic_DNA"/>
</dbReference>
<feature type="domain" description="GAF" evidence="1">
    <location>
        <begin position="25"/>
        <end position="169"/>
    </location>
</feature>
<comment type="caution">
    <text evidence="2">The sequence shown here is derived from an EMBL/GenBank/DDBJ whole genome shotgun (WGS) entry which is preliminary data.</text>
</comment>
<dbReference type="Pfam" id="PF13185">
    <property type="entry name" value="GAF_2"/>
    <property type="match status" value="1"/>
</dbReference>
<accession>A0A8J6XJI6</accession>
<dbReference type="InterPro" id="IPR003018">
    <property type="entry name" value="GAF"/>
</dbReference>
<reference evidence="2" key="1">
    <citation type="submission" date="2020-09" db="EMBL/GenBank/DDBJ databases">
        <title>Iningainema tapete sp. nov. (Scytonemataceae, Cyanobacteria) from greenhouses in central Florida (USA) produces two types of nodularin with biosynthetic potential for microcystin-LR and anabaenopeptins.</title>
        <authorList>
            <person name="Berthold D.E."/>
            <person name="Lefler F.W."/>
            <person name="Huang I.-S."/>
            <person name="Abdulla H."/>
            <person name="Zimba P.V."/>
            <person name="Laughinghouse H.D. IV."/>
        </authorList>
    </citation>
    <scope>NUCLEOTIDE SEQUENCE</scope>
    <source>
        <strain evidence="2">BLCCT55</strain>
    </source>
</reference>